<accession>A0ACB6Q789</accession>
<name>A0ACB6Q789_9PLEO</name>
<keyword evidence="2" id="KW-1185">Reference proteome</keyword>
<evidence type="ECO:0000313" key="1">
    <source>
        <dbReference type="EMBL" id="KAF2462662.1"/>
    </source>
</evidence>
<gene>
    <name evidence="1" type="ORF">BDR25DRAFT_363723</name>
</gene>
<evidence type="ECO:0000313" key="2">
    <source>
        <dbReference type="Proteomes" id="UP000799755"/>
    </source>
</evidence>
<dbReference type="Proteomes" id="UP000799755">
    <property type="component" value="Unassembled WGS sequence"/>
</dbReference>
<organism evidence="1 2">
    <name type="scientific">Lindgomyces ingoldianus</name>
    <dbReference type="NCBI Taxonomy" id="673940"/>
    <lineage>
        <taxon>Eukaryota</taxon>
        <taxon>Fungi</taxon>
        <taxon>Dikarya</taxon>
        <taxon>Ascomycota</taxon>
        <taxon>Pezizomycotina</taxon>
        <taxon>Dothideomycetes</taxon>
        <taxon>Pleosporomycetidae</taxon>
        <taxon>Pleosporales</taxon>
        <taxon>Lindgomycetaceae</taxon>
        <taxon>Lindgomyces</taxon>
    </lineage>
</organism>
<comment type="caution">
    <text evidence="1">The sequence shown here is derived from an EMBL/GenBank/DDBJ whole genome shotgun (WGS) entry which is preliminary data.</text>
</comment>
<sequence length="116" mass="12847">MWVLFTIAFCSINPSSDHQSDYQYNGSPPPYWAFMILSPASFNHSQGDTTLHQAETKGREGLELIDSLQPKATQAPQVQYSSFSHSRLTSQSLKLEVGLAGKISNILPLRQPIPKA</sequence>
<reference evidence="1" key="1">
    <citation type="journal article" date="2020" name="Stud. Mycol.">
        <title>101 Dothideomycetes genomes: a test case for predicting lifestyles and emergence of pathogens.</title>
        <authorList>
            <person name="Haridas S."/>
            <person name="Albert R."/>
            <person name="Binder M."/>
            <person name="Bloem J."/>
            <person name="Labutti K."/>
            <person name="Salamov A."/>
            <person name="Andreopoulos B."/>
            <person name="Baker S."/>
            <person name="Barry K."/>
            <person name="Bills G."/>
            <person name="Bluhm B."/>
            <person name="Cannon C."/>
            <person name="Castanera R."/>
            <person name="Culley D."/>
            <person name="Daum C."/>
            <person name="Ezra D."/>
            <person name="Gonzalez J."/>
            <person name="Henrissat B."/>
            <person name="Kuo A."/>
            <person name="Liang C."/>
            <person name="Lipzen A."/>
            <person name="Lutzoni F."/>
            <person name="Magnuson J."/>
            <person name="Mondo S."/>
            <person name="Nolan M."/>
            <person name="Ohm R."/>
            <person name="Pangilinan J."/>
            <person name="Park H.-J."/>
            <person name="Ramirez L."/>
            <person name="Alfaro M."/>
            <person name="Sun H."/>
            <person name="Tritt A."/>
            <person name="Yoshinaga Y."/>
            <person name="Zwiers L.-H."/>
            <person name="Turgeon B."/>
            <person name="Goodwin S."/>
            <person name="Spatafora J."/>
            <person name="Crous P."/>
            <person name="Grigoriev I."/>
        </authorList>
    </citation>
    <scope>NUCLEOTIDE SEQUENCE</scope>
    <source>
        <strain evidence="1">ATCC 200398</strain>
    </source>
</reference>
<protein>
    <submittedName>
        <fullName evidence="1">Uncharacterized protein</fullName>
    </submittedName>
</protein>
<dbReference type="EMBL" id="MU003568">
    <property type="protein sequence ID" value="KAF2462662.1"/>
    <property type="molecule type" value="Genomic_DNA"/>
</dbReference>
<proteinExistence type="predicted"/>